<reference evidence="2" key="1">
    <citation type="submission" date="2020-07" db="EMBL/GenBank/DDBJ databases">
        <title>Clarias magur genome sequencing, assembly and annotation.</title>
        <authorList>
            <person name="Kushwaha B."/>
            <person name="Kumar R."/>
            <person name="Das P."/>
            <person name="Joshi C.G."/>
            <person name="Kumar D."/>
            <person name="Nagpure N.S."/>
            <person name="Pandey M."/>
            <person name="Agarwal S."/>
            <person name="Srivastava S."/>
            <person name="Singh M."/>
            <person name="Sahoo L."/>
            <person name="Jayasankar P."/>
            <person name="Meher P.K."/>
            <person name="Koringa P.G."/>
            <person name="Iquebal M.A."/>
            <person name="Das S.P."/>
            <person name="Bit A."/>
            <person name="Patnaik S."/>
            <person name="Patel N."/>
            <person name="Shah T.M."/>
            <person name="Hinsu A."/>
            <person name="Jena J.K."/>
        </authorList>
    </citation>
    <scope>NUCLEOTIDE SEQUENCE</scope>
    <source>
        <strain evidence="2">CIFAMagur01</strain>
        <tissue evidence="2">Testis</tissue>
    </source>
</reference>
<dbReference type="Proteomes" id="UP000727407">
    <property type="component" value="Unassembled WGS sequence"/>
</dbReference>
<feature type="non-terminal residue" evidence="2">
    <location>
        <position position="113"/>
    </location>
</feature>
<feature type="region of interest" description="Disordered" evidence="1">
    <location>
        <begin position="83"/>
        <end position="113"/>
    </location>
</feature>
<protein>
    <submittedName>
        <fullName evidence="2">Uncharacterized protein</fullName>
    </submittedName>
</protein>
<evidence type="ECO:0000313" key="2">
    <source>
        <dbReference type="EMBL" id="KAF5900232.1"/>
    </source>
</evidence>
<proteinExistence type="predicted"/>
<evidence type="ECO:0000256" key="1">
    <source>
        <dbReference type="SAM" id="MobiDB-lite"/>
    </source>
</evidence>
<sequence length="113" mass="12533">MEKRFRSVSYHLFKVEEYGFVLMSAEAQRGSVMASNSQRGEDKRRALAHISVITFTFCSAPPLQRRRSPSIVLKHTSVEINKAGPAFPVKPNRSNGEVGGRGTNASEPDLRLS</sequence>
<dbReference type="AlphaFoldDB" id="A0A8J4UNK1"/>
<gene>
    <name evidence="2" type="ORF">DAT39_010067</name>
</gene>
<evidence type="ECO:0000313" key="3">
    <source>
        <dbReference type="Proteomes" id="UP000727407"/>
    </source>
</evidence>
<name>A0A8J4UNK1_CLAMG</name>
<accession>A0A8J4UNK1</accession>
<organism evidence="2 3">
    <name type="scientific">Clarias magur</name>
    <name type="common">Asian catfish</name>
    <name type="synonym">Macropteronotus magur</name>
    <dbReference type="NCBI Taxonomy" id="1594786"/>
    <lineage>
        <taxon>Eukaryota</taxon>
        <taxon>Metazoa</taxon>
        <taxon>Chordata</taxon>
        <taxon>Craniata</taxon>
        <taxon>Vertebrata</taxon>
        <taxon>Euteleostomi</taxon>
        <taxon>Actinopterygii</taxon>
        <taxon>Neopterygii</taxon>
        <taxon>Teleostei</taxon>
        <taxon>Ostariophysi</taxon>
        <taxon>Siluriformes</taxon>
        <taxon>Clariidae</taxon>
        <taxon>Clarias</taxon>
    </lineage>
</organism>
<comment type="caution">
    <text evidence="2">The sequence shown here is derived from an EMBL/GenBank/DDBJ whole genome shotgun (WGS) entry which is preliminary data.</text>
</comment>
<dbReference type="EMBL" id="QNUK01000142">
    <property type="protein sequence ID" value="KAF5900232.1"/>
    <property type="molecule type" value="Genomic_DNA"/>
</dbReference>
<keyword evidence="3" id="KW-1185">Reference proteome</keyword>